<evidence type="ECO:0000256" key="4">
    <source>
        <dbReference type="ARBA" id="ARBA00022490"/>
    </source>
</evidence>
<evidence type="ECO:0000256" key="10">
    <source>
        <dbReference type="ARBA" id="ARBA00032441"/>
    </source>
</evidence>
<dbReference type="RefSeq" id="WP_207541891.1">
    <property type="nucleotide sequence ID" value="NZ_JAFNAA010000005.1"/>
</dbReference>
<gene>
    <name evidence="11" type="primary">tsaE</name>
    <name evidence="11" type="ORF">J2R62_06030</name>
</gene>
<evidence type="ECO:0000256" key="1">
    <source>
        <dbReference type="ARBA" id="ARBA00004496"/>
    </source>
</evidence>
<accession>A0A8I1W823</accession>
<dbReference type="Pfam" id="PF02367">
    <property type="entry name" value="TsaE"/>
    <property type="match status" value="1"/>
</dbReference>
<keyword evidence="5" id="KW-0819">tRNA processing</keyword>
<dbReference type="GO" id="GO:0016740">
    <property type="term" value="F:transferase activity"/>
    <property type="evidence" value="ECO:0007669"/>
    <property type="project" value="UniProtKB-KW"/>
</dbReference>
<dbReference type="GO" id="GO:0002949">
    <property type="term" value="P:tRNA threonylcarbamoyladenosine modification"/>
    <property type="evidence" value="ECO:0007669"/>
    <property type="project" value="InterPro"/>
</dbReference>
<evidence type="ECO:0000313" key="11">
    <source>
        <dbReference type="EMBL" id="MBO1107780.1"/>
    </source>
</evidence>
<sequence>MKSVSFDLADEAATVELGRRLALHCSQATVLYLHGDLGAGKTTFCRGFLQALGHAGNVKSPTYTLVEPYNLSQWDVYHFDLYRLADPEELEFMGIRDYFTERALCLVEWPQRGEGFLPPPDLSLTLRYDGEGRQAQLQANTPYGQQLVEHLSDE</sequence>
<dbReference type="FunFam" id="3.40.50.300:FF:000406">
    <property type="entry name" value="tRNA (N6-adenosine(37)-N6)-threonylcarbamoyltransferase complex ATPase TsaE"/>
    <property type="match status" value="1"/>
</dbReference>
<dbReference type="SUPFAM" id="SSF52540">
    <property type="entry name" value="P-loop containing nucleoside triphosphate hydrolases"/>
    <property type="match status" value="1"/>
</dbReference>
<dbReference type="PANTHER" id="PTHR33540">
    <property type="entry name" value="TRNA THREONYLCARBAMOYLADENOSINE BIOSYNTHESIS PROTEIN TSAE"/>
    <property type="match status" value="1"/>
</dbReference>
<dbReference type="AlphaFoldDB" id="A0A8I1W823"/>
<evidence type="ECO:0000256" key="7">
    <source>
        <dbReference type="ARBA" id="ARBA00022741"/>
    </source>
</evidence>
<dbReference type="EMBL" id="JAFNAA010000005">
    <property type="protein sequence ID" value="MBO1107780.1"/>
    <property type="molecule type" value="Genomic_DNA"/>
</dbReference>
<comment type="caution">
    <text evidence="11">The sequence shown here is derived from an EMBL/GenBank/DDBJ whole genome shotgun (WGS) entry which is preliminary data.</text>
</comment>
<comment type="similarity">
    <text evidence="2">Belongs to the TsaE family.</text>
</comment>
<keyword evidence="8" id="KW-0067">ATP-binding</keyword>
<evidence type="ECO:0000256" key="6">
    <source>
        <dbReference type="ARBA" id="ARBA00022723"/>
    </source>
</evidence>
<evidence type="ECO:0000256" key="5">
    <source>
        <dbReference type="ARBA" id="ARBA00022694"/>
    </source>
</evidence>
<evidence type="ECO:0000256" key="8">
    <source>
        <dbReference type="ARBA" id="ARBA00022840"/>
    </source>
</evidence>
<dbReference type="NCBIfam" id="TIGR00150">
    <property type="entry name" value="T6A_YjeE"/>
    <property type="match status" value="1"/>
</dbReference>
<dbReference type="InterPro" id="IPR003442">
    <property type="entry name" value="T6A_TsaE"/>
</dbReference>
<keyword evidence="6" id="KW-0479">Metal-binding</keyword>
<evidence type="ECO:0000313" key="12">
    <source>
        <dbReference type="Proteomes" id="UP000664658"/>
    </source>
</evidence>
<keyword evidence="9" id="KW-0460">Magnesium</keyword>
<name>A0A8I1W823_PLESH</name>
<dbReference type="GO" id="GO:0005737">
    <property type="term" value="C:cytoplasm"/>
    <property type="evidence" value="ECO:0007669"/>
    <property type="project" value="UniProtKB-SubCell"/>
</dbReference>
<proteinExistence type="inferred from homology"/>
<organism evidence="11 12">
    <name type="scientific">Plesiomonas shigelloides</name>
    <name type="common">Aeromonas shigelloides</name>
    <dbReference type="NCBI Taxonomy" id="703"/>
    <lineage>
        <taxon>Bacteria</taxon>
        <taxon>Pseudomonadati</taxon>
        <taxon>Pseudomonadota</taxon>
        <taxon>Gammaproteobacteria</taxon>
        <taxon>Enterobacterales</taxon>
        <taxon>Enterobacteriaceae</taxon>
        <taxon>Plesiomonas</taxon>
    </lineage>
</organism>
<dbReference type="GO" id="GO:0005524">
    <property type="term" value="F:ATP binding"/>
    <property type="evidence" value="ECO:0007669"/>
    <property type="project" value="UniProtKB-KW"/>
</dbReference>
<dbReference type="Gene3D" id="3.40.50.300">
    <property type="entry name" value="P-loop containing nucleotide triphosphate hydrolases"/>
    <property type="match status" value="1"/>
</dbReference>
<keyword evidence="7" id="KW-0547">Nucleotide-binding</keyword>
<protein>
    <recommendedName>
        <fullName evidence="3">tRNA threonylcarbamoyladenosine biosynthesis protein TsaE</fullName>
    </recommendedName>
    <alternativeName>
        <fullName evidence="10">t(6)A37 threonylcarbamoyladenosine biosynthesis protein TsaE</fullName>
    </alternativeName>
</protein>
<dbReference type="InterPro" id="IPR027417">
    <property type="entry name" value="P-loop_NTPase"/>
</dbReference>
<keyword evidence="11" id="KW-0808">Transferase</keyword>
<keyword evidence="4" id="KW-0963">Cytoplasm</keyword>
<dbReference type="GO" id="GO:0046872">
    <property type="term" value="F:metal ion binding"/>
    <property type="evidence" value="ECO:0007669"/>
    <property type="project" value="UniProtKB-KW"/>
</dbReference>
<dbReference type="PANTHER" id="PTHR33540:SF2">
    <property type="entry name" value="TRNA THREONYLCARBAMOYLADENOSINE BIOSYNTHESIS PROTEIN TSAE"/>
    <property type="match status" value="1"/>
</dbReference>
<dbReference type="Proteomes" id="UP000664658">
    <property type="component" value="Unassembled WGS sequence"/>
</dbReference>
<comment type="subcellular location">
    <subcellularLocation>
        <location evidence="1">Cytoplasm</location>
    </subcellularLocation>
</comment>
<evidence type="ECO:0000256" key="9">
    <source>
        <dbReference type="ARBA" id="ARBA00022842"/>
    </source>
</evidence>
<reference evidence="11" key="1">
    <citation type="submission" date="2021-03" db="EMBL/GenBank/DDBJ databases">
        <title>Plesiomonas shigelloides zfcc0051, isolated from zebrafish feces.</title>
        <authorList>
            <person name="Vanderhoek Z."/>
            <person name="Gaulke C."/>
        </authorList>
    </citation>
    <scope>NUCLEOTIDE SEQUENCE</scope>
    <source>
        <strain evidence="11">Zfcc0051</strain>
    </source>
</reference>
<evidence type="ECO:0000256" key="2">
    <source>
        <dbReference type="ARBA" id="ARBA00007599"/>
    </source>
</evidence>
<evidence type="ECO:0000256" key="3">
    <source>
        <dbReference type="ARBA" id="ARBA00019010"/>
    </source>
</evidence>